<sequence>MNTTPKPVDVQILTSHGGFATYLNRFGLKCKGVNLATCKILQNYQLGIEKLLEVEIDESVFYCNDTSQFNKGNTTMSGKYMTPYNSTGGFVGMVKAAGQEDKP</sequence>
<organism evidence="1 2">
    <name type="scientific">Euphydryas editha</name>
    <name type="common">Edith's checkerspot</name>
    <dbReference type="NCBI Taxonomy" id="104508"/>
    <lineage>
        <taxon>Eukaryota</taxon>
        <taxon>Metazoa</taxon>
        <taxon>Ecdysozoa</taxon>
        <taxon>Arthropoda</taxon>
        <taxon>Hexapoda</taxon>
        <taxon>Insecta</taxon>
        <taxon>Pterygota</taxon>
        <taxon>Neoptera</taxon>
        <taxon>Endopterygota</taxon>
        <taxon>Lepidoptera</taxon>
        <taxon>Glossata</taxon>
        <taxon>Ditrysia</taxon>
        <taxon>Papilionoidea</taxon>
        <taxon>Nymphalidae</taxon>
        <taxon>Nymphalinae</taxon>
        <taxon>Euphydryas</taxon>
    </lineage>
</organism>
<proteinExistence type="predicted"/>
<dbReference type="EMBL" id="CAKOGL010000026">
    <property type="protein sequence ID" value="CAH2103272.1"/>
    <property type="molecule type" value="Genomic_DNA"/>
</dbReference>
<keyword evidence="2" id="KW-1185">Reference proteome</keyword>
<dbReference type="Proteomes" id="UP001153954">
    <property type="component" value="Unassembled WGS sequence"/>
</dbReference>
<comment type="caution">
    <text evidence="1">The sequence shown here is derived from an EMBL/GenBank/DDBJ whole genome shotgun (WGS) entry which is preliminary data.</text>
</comment>
<evidence type="ECO:0000313" key="1">
    <source>
        <dbReference type="EMBL" id="CAH2103272.1"/>
    </source>
</evidence>
<protein>
    <submittedName>
        <fullName evidence="1">Uncharacterized protein</fullName>
    </submittedName>
</protein>
<evidence type="ECO:0000313" key="2">
    <source>
        <dbReference type="Proteomes" id="UP001153954"/>
    </source>
</evidence>
<gene>
    <name evidence="1" type="ORF">EEDITHA_LOCUS17810</name>
</gene>
<name>A0AAU9UVZ0_EUPED</name>
<dbReference type="AlphaFoldDB" id="A0AAU9UVZ0"/>
<reference evidence="1" key="1">
    <citation type="submission" date="2022-03" db="EMBL/GenBank/DDBJ databases">
        <authorList>
            <person name="Tunstrom K."/>
        </authorList>
    </citation>
    <scope>NUCLEOTIDE SEQUENCE</scope>
</reference>
<accession>A0AAU9UVZ0</accession>